<evidence type="ECO:0000313" key="3">
    <source>
        <dbReference type="Proteomes" id="UP001055940"/>
    </source>
</evidence>
<feature type="transmembrane region" description="Helical" evidence="1">
    <location>
        <begin position="129"/>
        <end position="151"/>
    </location>
</feature>
<proteinExistence type="predicted"/>
<feature type="transmembrane region" description="Helical" evidence="1">
    <location>
        <begin position="81"/>
        <end position="109"/>
    </location>
</feature>
<dbReference type="Proteomes" id="UP001055940">
    <property type="component" value="Chromosome"/>
</dbReference>
<sequence length="177" mass="18577">MNGKLTYLHRAMLAFNPESRVLGFGRTLIALAQASVFVFTPASHLFVPVGGDEAVVECDGLVRSASAYCLASGWGRQVVSWVLLSVPIIAALTSWGAVIGETAMAILLLTHGRGPVVAVCLSVPLHALIIVQLGIVSFGFIMIGVVLCAAARSLSPAVRGRWERGEKRPETAVAAVA</sequence>
<dbReference type="RefSeq" id="WP_254419587.1">
    <property type="nucleotide sequence ID" value="NZ_BAAAJB010000017.1"/>
</dbReference>
<evidence type="ECO:0000313" key="2">
    <source>
        <dbReference type="EMBL" id="USY20528.1"/>
    </source>
</evidence>
<evidence type="ECO:0000256" key="1">
    <source>
        <dbReference type="SAM" id="Phobius"/>
    </source>
</evidence>
<protein>
    <submittedName>
        <fullName evidence="2">Uncharacterized protein</fullName>
    </submittedName>
</protein>
<name>A0ABY5DBD9_9ACTN</name>
<organism evidence="2 3">
    <name type="scientific">Nocardiopsis exhalans</name>
    <dbReference type="NCBI Taxonomy" id="163604"/>
    <lineage>
        <taxon>Bacteria</taxon>
        <taxon>Bacillati</taxon>
        <taxon>Actinomycetota</taxon>
        <taxon>Actinomycetes</taxon>
        <taxon>Streptosporangiales</taxon>
        <taxon>Nocardiopsidaceae</taxon>
        <taxon>Nocardiopsis</taxon>
    </lineage>
</organism>
<dbReference type="EMBL" id="CP099837">
    <property type="protein sequence ID" value="USY20528.1"/>
    <property type="molecule type" value="Genomic_DNA"/>
</dbReference>
<accession>A0ABY5DBD9</accession>
<keyword evidence="3" id="KW-1185">Reference proteome</keyword>
<gene>
    <name evidence="2" type="ORF">NE857_02400</name>
</gene>
<reference evidence="2" key="1">
    <citation type="submission" date="2022-06" db="EMBL/GenBank/DDBJ databases">
        <authorList>
            <person name="Ping M."/>
        </authorList>
    </citation>
    <scope>NUCLEOTIDE SEQUENCE</scope>
    <source>
        <strain evidence="2">JCM11759T</strain>
    </source>
</reference>
<keyword evidence="1" id="KW-0812">Transmembrane</keyword>
<keyword evidence="1" id="KW-0472">Membrane</keyword>
<keyword evidence="1" id="KW-1133">Transmembrane helix</keyword>